<protein>
    <submittedName>
        <fullName evidence="2">3-oxoacyl-[acyl-carrier protein] reductase</fullName>
        <ecNumber evidence="2">1.1.1.100</ecNumber>
    </submittedName>
</protein>
<gene>
    <name evidence="2" type="ORF">AVDCRST_MAG07-1588</name>
</gene>
<feature type="non-terminal residue" evidence="2">
    <location>
        <position position="250"/>
    </location>
</feature>
<feature type="compositionally biased region" description="Basic residues" evidence="1">
    <location>
        <begin position="233"/>
        <end position="250"/>
    </location>
</feature>
<reference evidence="2" key="1">
    <citation type="submission" date="2020-02" db="EMBL/GenBank/DDBJ databases">
        <authorList>
            <person name="Meier V. D."/>
        </authorList>
    </citation>
    <scope>NUCLEOTIDE SEQUENCE</scope>
    <source>
        <strain evidence="2">AVDCRST_MAG07</strain>
    </source>
</reference>
<keyword evidence="2" id="KW-0560">Oxidoreductase</keyword>
<dbReference type="EMBL" id="CADCUB010000052">
    <property type="protein sequence ID" value="CAA9317772.1"/>
    <property type="molecule type" value="Genomic_DNA"/>
</dbReference>
<evidence type="ECO:0000313" key="2">
    <source>
        <dbReference type="EMBL" id="CAA9317772.1"/>
    </source>
</evidence>
<proteinExistence type="predicted"/>
<sequence length="250" mass="27185">DRPDRPHRPGDRCLPGHRARDRRRPGPRRRRRRAVGPRRGAAGRGAHRGRGAGPAGAGPAGRRHRRRAVRPPGRPGGRGARAARRAGQQRGRLVVPGPVHRAALPRLGEGDAPQRRLRRPPQPGRRPPHARAPHRVGDQRRVRRRAQGHPCARALRRVQGGGDQPHPLAGARVGDVGSAGQRAVPGLDADRPQRRPVARRGAGRLAGRHDGDEALGVAGGDGRAHGVPGQRRQQLRHRAGARRRRWRAGL</sequence>
<dbReference type="GO" id="GO:0004316">
    <property type="term" value="F:3-oxoacyl-[acyl-carrier-protein] reductase (NADPH) activity"/>
    <property type="evidence" value="ECO:0007669"/>
    <property type="project" value="UniProtKB-EC"/>
</dbReference>
<feature type="region of interest" description="Disordered" evidence="1">
    <location>
        <begin position="1"/>
        <end position="250"/>
    </location>
</feature>
<name>A0A6J4KXV0_9ACTN</name>
<feature type="compositionally biased region" description="Basic residues" evidence="1">
    <location>
        <begin position="15"/>
        <end position="36"/>
    </location>
</feature>
<feature type="non-terminal residue" evidence="2">
    <location>
        <position position="1"/>
    </location>
</feature>
<organism evidence="2">
    <name type="scientific">uncultured Frankineae bacterium</name>
    <dbReference type="NCBI Taxonomy" id="437475"/>
    <lineage>
        <taxon>Bacteria</taxon>
        <taxon>Bacillati</taxon>
        <taxon>Actinomycetota</taxon>
        <taxon>Actinomycetes</taxon>
        <taxon>Frankiales</taxon>
        <taxon>environmental samples</taxon>
    </lineage>
</organism>
<dbReference type="AlphaFoldDB" id="A0A6J4KXV0"/>
<dbReference type="EC" id="1.1.1.100" evidence="2"/>
<accession>A0A6J4KXV0</accession>
<feature type="compositionally biased region" description="Basic and acidic residues" evidence="1">
    <location>
        <begin position="1"/>
        <end position="11"/>
    </location>
</feature>
<evidence type="ECO:0000256" key="1">
    <source>
        <dbReference type="SAM" id="MobiDB-lite"/>
    </source>
</evidence>